<keyword evidence="8" id="KW-0735">Signal-anchor</keyword>
<dbReference type="GO" id="GO:0000139">
    <property type="term" value="C:Golgi membrane"/>
    <property type="evidence" value="ECO:0007669"/>
    <property type="project" value="UniProtKB-SubCell"/>
</dbReference>
<dbReference type="Pfam" id="PF01762">
    <property type="entry name" value="Galactosyl_T"/>
    <property type="match status" value="1"/>
</dbReference>
<comment type="caution">
    <text evidence="17">The sequence shown here is derived from an EMBL/GenBank/DDBJ whole genome shotgun (WGS) entry which is preliminary data.</text>
</comment>
<dbReference type="Gene3D" id="3.90.550.50">
    <property type="match status" value="1"/>
</dbReference>
<feature type="domain" description="Ubiquitin-like" evidence="16">
    <location>
        <begin position="379"/>
        <end position="451"/>
    </location>
</feature>
<dbReference type="InterPro" id="IPR019956">
    <property type="entry name" value="Ubiquitin_dom"/>
</dbReference>
<evidence type="ECO:0000256" key="15">
    <source>
        <dbReference type="SAM" id="Phobius"/>
    </source>
</evidence>
<comment type="pathway">
    <text evidence="3">Protein modification; protein glycosylation.</text>
</comment>
<feature type="region of interest" description="Disordered" evidence="14">
    <location>
        <begin position="456"/>
        <end position="482"/>
    </location>
</feature>
<keyword evidence="7 15" id="KW-0812">Transmembrane</keyword>
<dbReference type="GO" id="GO:0051787">
    <property type="term" value="F:misfolded protein binding"/>
    <property type="evidence" value="ECO:0007669"/>
    <property type="project" value="TreeGrafter"/>
</dbReference>
<dbReference type="FunFam" id="3.90.550.50:FF:000023">
    <property type="entry name" value="Hexosyltransferase"/>
    <property type="match status" value="1"/>
</dbReference>
<keyword evidence="9 15" id="KW-1133">Transmembrane helix</keyword>
<evidence type="ECO:0000259" key="16">
    <source>
        <dbReference type="PROSITE" id="PS50053"/>
    </source>
</evidence>
<dbReference type="FunFam" id="3.10.20.90:FF:000154">
    <property type="entry name" value="Large proline-rich protein BAG6"/>
    <property type="match status" value="1"/>
</dbReference>
<comment type="similarity">
    <text evidence="4">Belongs to the glycosyltransferase 31 family.</text>
</comment>
<feature type="region of interest" description="Disordered" evidence="14">
    <location>
        <begin position="850"/>
        <end position="884"/>
    </location>
</feature>
<keyword evidence="10" id="KW-0333">Golgi apparatus</keyword>
<dbReference type="InterPro" id="IPR002659">
    <property type="entry name" value="Glyco_trans_31"/>
</dbReference>
<evidence type="ECO:0000256" key="4">
    <source>
        <dbReference type="ARBA" id="ARBA00008661"/>
    </source>
</evidence>
<feature type="region of interest" description="Disordered" evidence="14">
    <location>
        <begin position="769"/>
        <end position="812"/>
    </location>
</feature>
<dbReference type="SUPFAM" id="SSF54236">
    <property type="entry name" value="Ubiquitin-like"/>
    <property type="match status" value="1"/>
</dbReference>
<comment type="subcellular location">
    <subcellularLocation>
        <location evidence="2">Golgi apparatus membrane</location>
        <topology evidence="2">Single-pass type II membrane protein</topology>
    </subcellularLocation>
</comment>
<evidence type="ECO:0000256" key="13">
    <source>
        <dbReference type="ARBA" id="ARBA00059326"/>
    </source>
</evidence>
<feature type="region of interest" description="Disordered" evidence="14">
    <location>
        <begin position="1"/>
        <end position="27"/>
    </location>
</feature>
<dbReference type="CDD" id="cd17039">
    <property type="entry name" value="Ubl_ubiquitin_like"/>
    <property type="match status" value="1"/>
</dbReference>
<evidence type="ECO:0000256" key="2">
    <source>
        <dbReference type="ARBA" id="ARBA00004323"/>
    </source>
</evidence>
<sequence>MENSPPYYKEGLPTISKSEKQRSRSSSSRSSIPSIFFVFFSCVAWLYIAGRLWQDAENRMLLSNLLMQNSAERPKVLTVEDKLVVLGCKDLERKIVEAEMEITLAKSQGFLKDQLKLSGVSSSKKLLAVIGVYTGFGSRLNRNVFRGSWMPKGDSLKKLEERGIVIRFVIGRSPNRGDSLDRNIDEENRTTNDFLILDGHEEADEESPKKAKFFFSTAVQNWDAEFYVKVDNNIALDLEGLIELLETRHGQDSVYIGCMKSGEVIAEEGKPWYEPEWWKFGDEKSYFRHAAGSLIILSKNFAQYININSASLKTYAHEDTSIGSWMMGIQATYIDESRVCCSSSQQVFKLGIETMASNHGGKGVMDSGSSDGNNSETTVEIKIKTLDSKTYTLRVDKCVPVPALKEQIASVTGVLSDQQRLICRGKVLKDDQLLSAYHVEDGHTLHMVARQSINPSPASFPDLTASDPASSTRQPMGSQHGPSVVVGTFNISEQGDGSLPDFSRIVSAVLGSFGITNAGSHGEAVDLRQHISERLSQIPGLNEIRNPAGQQPEDASGRSQPNFQNAAFMLPTDVSMESLQLPVIPDSLTTLYQYLRRLRQEFYENVRIQGNNGVEASYAAPHAAAGQGGLPTPAALSEVTQSTRQLLMEQAGECLDQLTRQLRDQTNVTDPIARLRMQSNALRTGALLQNLGAFLLELGRTTMTLRMGQAPTDAVVNAGPAVFISTSGPNPIMVQPLPFQPGTSFGTTPTGPSMGLRPRNIDIRIRTGSVLAPAVNQREESGGERSAASDGGASNHEAASRNLPQPTGGSDVRVVPIRISTLPPALAPSESSLGSMSVIYPVVARNDINGQVSNSNDRLHHNGENRTHLVPSSTPQQQAPEVPGTTHGLMHNGQTFSSEVPSGLDQLLRNLFPGEQNHVNNFIFQETRVETAPTAVNSQETPAVSDEGIFLSNLLHQIMPIVTPLLGGGSDGENGATLPSLNVGENQDQGASSRQPDDPSSPPSSKRQKGMWNKMKLAEWKEKGKASHLRIAIG</sequence>
<keyword evidence="18" id="KW-1185">Reference proteome</keyword>
<dbReference type="GO" id="GO:0031593">
    <property type="term" value="F:polyubiquitin modification-dependent protein binding"/>
    <property type="evidence" value="ECO:0007669"/>
    <property type="project" value="TreeGrafter"/>
</dbReference>
<gene>
    <name evidence="17" type="ORF">E3N88_14321</name>
</gene>
<evidence type="ECO:0000256" key="7">
    <source>
        <dbReference type="ARBA" id="ARBA00022692"/>
    </source>
</evidence>
<evidence type="ECO:0000256" key="6">
    <source>
        <dbReference type="ARBA" id="ARBA00022679"/>
    </source>
</evidence>
<dbReference type="AlphaFoldDB" id="A0A5N6P2U3"/>
<protein>
    <recommendedName>
        <fullName evidence="16">Ubiquitin-like domain-containing protein</fullName>
    </recommendedName>
</protein>
<proteinExistence type="inferred from homology"/>
<keyword evidence="6" id="KW-0808">Transferase</keyword>
<dbReference type="GO" id="GO:0071818">
    <property type="term" value="C:BAT3 complex"/>
    <property type="evidence" value="ECO:0007669"/>
    <property type="project" value="TreeGrafter"/>
</dbReference>
<keyword evidence="12" id="KW-0464">Manganese</keyword>
<evidence type="ECO:0000313" key="17">
    <source>
        <dbReference type="EMBL" id="KAD5802961.1"/>
    </source>
</evidence>
<comment type="function">
    <text evidence="13">Possesses hydroxyproline O-galactosyltransferase activity. Transfers galactose from UDP-galactose to hydroxyproline residues in the arabinogalactan proteins (AGPs). Is specific for AGPs containing non-contiguous peptidyl hydroxyproline residues. The addition of galactose onto the peptidyl hydroxyproline residues in AGP core proteins represents the first committed step in arabinogalactan polysaccharide addition. AGP glycans play essential roles in both vegetative and reproductive plant growth.</text>
</comment>
<evidence type="ECO:0000256" key="11">
    <source>
        <dbReference type="ARBA" id="ARBA00023136"/>
    </source>
</evidence>
<evidence type="ECO:0000256" key="8">
    <source>
        <dbReference type="ARBA" id="ARBA00022968"/>
    </source>
</evidence>
<evidence type="ECO:0000256" key="1">
    <source>
        <dbReference type="ARBA" id="ARBA00001936"/>
    </source>
</evidence>
<dbReference type="PROSITE" id="PS50053">
    <property type="entry name" value="UBIQUITIN_2"/>
    <property type="match status" value="1"/>
</dbReference>
<feature type="compositionally biased region" description="Basic and acidic residues" evidence="14">
    <location>
        <begin position="857"/>
        <end position="867"/>
    </location>
</feature>
<dbReference type="UniPathway" id="UPA00378"/>
<evidence type="ECO:0000256" key="12">
    <source>
        <dbReference type="ARBA" id="ARBA00023211"/>
    </source>
</evidence>
<feature type="transmembrane region" description="Helical" evidence="15">
    <location>
        <begin position="32"/>
        <end position="53"/>
    </location>
</feature>
<dbReference type="GO" id="GO:0036503">
    <property type="term" value="P:ERAD pathway"/>
    <property type="evidence" value="ECO:0007669"/>
    <property type="project" value="TreeGrafter"/>
</dbReference>
<dbReference type="InterPro" id="IPR029071">
    <property type="entry name" value="Ubiquitin-like_domsf"/>
</dbReference>
<dbReference type="Gene3D" id="3.10.20.90">
    <property type="entry name" value="Phosphatidylinositol 3-kinase Catalytic Subunit, Chain A, domain 1"/>
    <property type="match status" value="1"/>
</dbReference>
<dbReference type="InterPro" id="IPR000626">
    <property type="entry name" value="Ubiquitin-like_dom"/>
</dbReference>
<feature type="region of interest" description="Disordered" evidence="14">
    <location>
        <begin position="539"/>
        <end position="561"/>
    </location>
</feature>
<comment type="cofactor">
    <cofactor evidence="1">
        <name>Mn(2+)</name>
        <dbReference type="ChEBI" id="CHEBI:29035"/>
    </cofactor>
</comment>
<evidence type="ECO:0000256" key="9">
    <source>
        <dbReference type="ARBA" id="ARBA00022989"/>
    </source>
</evidence>
<dbReference type="Pfam" id="PF00240">
    <property type="entry name" value="ubiquitin"/>
    <property type="match status" value="1"/>
</dbReference>
<evidence type="ECO:0000256" key="5">
    <source>
        <dbReference type="ARBA" id="ARBA00022676"/>
    </source>
</evidence>
<evidence type="ECO:0000256" key="3">
    <source>
        <dbReference type="ARBA" id="ARBA00004922"/>
    </source>
</evidence>
<keyword evidence="5" id="KW-0328">Glycosyltransferase</keyword>
<dbReference type="GO" id="GO:1990714">
    <property type="term" value="F:hydroxyproline O-galactosyltransferase activity"/>
    <property type="evidence" value="ECO:0007669"/>
    <property type="project" value="UniProtKB-ARBA"/>
</dbReference>
<dbReference type="Proteomes" id="UP000326396">
    <property type="component" value="Linkage Group LG15"/>
</dbReference>
<evidence type="ECO:0000256" key="10">
    <source>
        <dbReference type="ARBA" id="ARBA00023034"/>
    </source>
</evidence>
<reference evidence="17 18" key="1">
    <citation type="submission" date="2019-05" db="EMBL/GenBank/DDBJ databases">
        <title>Mikania micrantha, genome provides insights into the molecular mechanism of rapid growth.</title>
        <authorList>
            <person name="Liu B."/>
        </authorList>
    </citation>
    <scope>NUCLEOTIDE SEQUENCE [LARGE SCALE GENOMIC DNA]</scope>
    <source>
        <strain evidence="17">NLD-2019</strain>
        <tissue evidence="17">Leaf</tissue>
    </source>
</reference>
<organism evidence="17 18">
    <name type="scientific">Mikania micrantha</name>
    <name type="common">bitter vine</name>
    <dbReference type="NCBI Taxonomy" id="192012"/>
    <lineage>
        <taxon>Eukaryota</taxon>
        <taxon>Viridiplantae</taxon>
        <taxon>Streptophyta</taxon>
        <taxon>Embryophyta</taxon>
        <taxon>Tracheophyta</taxon>
        <taxon>Spermatophyta</taxon>
        <taxon>Magnoliopsida</taxon>
        <taxon>eudicotyledons</taxon>
        <taxon>Gunneridae</taxon>
        <taxon>Pentapetalae</taxon>
        <taxon>asterids</taxon>
        <taxon>campanulids</taxon>
        <taxon>Asterales</taxon>
        <taxon>Asteraceae</taxon>
        <taxon>Asteroideae</taxon>
        <taxon>Heliantheae alliance</taxon>
        <taxon>Eupatorieae</taxon>
        <taxon>Mikania</taxon>
    </lineage>
</organism>
<keyword evidence="11 15" id="KW-0472">Membrane</keyword>
<dbReference type="GO" id="GO:0010405">
    <property type="term" value="P:arabinogalactan protein metabolic process"/>
    <property type="evidence" value="ECO:0007669"/>
    <property type="project" value="UniProtKB-ARBA"/>
</dbReference>
<feature type="compositionally biased region" description="Polar residues" evidence="14">
    <location>
        <begin position="467"/>
        <end position="481"/>
    </location>
</feature>
<feature type="compositionally biased region" description="Polar residues" evidence="14">
    <location>
        <begin position="870"/>
        <end position="879"/>
    </location>
</feature>
<feature type="region of interest" description="Disordered" evidence="14">
    <location>
        <begin position="970"/>
        <end position="1014"/>
    </location>
</feature>
<dbReference type="SMART" id="SM00213">
    <property type="entry name" value="UBQ"/>
    <property type="match status" value="1"/>
</dbReference>
<accession>A0A5N6P2U3</accession>
<evidence type="ECO:0000256" key="14">
    <source>
        <dbReference type="SAM" id="MobiDB-lite"/>
    </source>
</evidence>
<feature type="compositionally biased region" description="Polar residues" evidence="14">
    <location>
        <begin position="977"/>
        <end position="991"/>
    </location>
</feature>
<dbReference type="PRINTS" id="PR00348">
    <property type="entry name" value="UBIQUITIN"/>
</dbReference>
<dbReference type="EMBL" id="SZYD01000007">
    <property type="protein sequence ID" value="KAD5802961.1"/>
    <property type="molecule type" value="Genomic_DNA"/>
</dbReference>
<evidence type="ECO:0000313" key="18">
    <source>
        <dbReference type="Proteomes" id="UP000326396"/>
    </source>
</evidence>
<dbReference type="PANTHER" id="PTHR15204">
    <property type="entry name" value="LARGE PROLINE-RICH PROTEIN BAG6"/>
    <property type="match status" value="1"/>
</dbReference>
<dbReference type="OrthoDB" id="267397at2759"/>
<name>A0A5N6P2U3_9ASTR</name>
<dbReference type="PANTHER" id="PTHR15204:SF0">
    <property type="entry name" value="LARGE PROLINE-RICH PROTEIN BAG6"/>
    <property type="match status" value="1"/>
</dbReference>